<dbReference type="PANTHER" id="PTHR48019">
    <property type="entry name" value="SERUM RESPONSE FACTOR HOMOLOG"/>
    <property type="match status" value="1"/>
</dbReference>
<dbReference type="AlphaFoldDB" id="A0A438KIK6"/>
<protein>
    <submittedName>
        <fullName evidence="9">Agamous-like MADS-box protein AGL104</fullName>
    </submittedName>
</protein>
<keyword evidence="3" id="KW-0175">Coiled coil</keyword>
<dbReference type="PRINTS" id="PR00404">
    <property type="entry name" value="MADSDOMAIN"/>
</dbReference>
<dbReference type="EMBL" id="QGNW01000005">
    <property type="protein sequence ID" value="RVX21044.1"/>
    <property type="molecule type" value="Genomic_DNA"/>
</dbReference>
<reference evidence="9 10" key="1">
    <citation type="journal article" date="2018" name="PLoS Genet.">
        <title>Population sequencing reveals clonal diversity and ancestral inbreeding in the grapevine cultivar Chardonnay.</title>
        <authorList>
            <person name="Roach M.J."/>
            <person name="Johnson D.L."/>
            <person name="Bohlmann J."/>
            <person name="van Vuuren H.J."/>
            <person name="Jones S.J."/>
            <person name="Pretorius I.S."/>
            <person name="Schmidt S.A."/>
            <person name="Borneman A.R."/>
        </authorList>
    </citation>
    <scope>NUCLEOTIDE SEQUENCE [LARGE SCALE GENOMIC DNA]</scope>
    <source>
        <strain evidence="10">cv. Chardonnay</strain>
        <tissue evidence="9">Leaf</tissue>
    </source>
</reference>
<organism evidence="9 10">
    <name type="scientific">Vitis vinifera</name>
    <name type="common">Grape</name>
    <dbReference type="NCBI Taxonomy" id="29760"/>
    <lineage>
        <taxon>Eukaryota</taxon>
        <taxon>Viridiplantae</taxon>
        <taxon>Streptophyta</taxon>
        <taxon>Embryophyta</taxon>
        <taxon>Tracheophyta</taxon>
        <taxon>Spermatophyta</taxon>
        <taxon>Magnoliopsida</taxon>
        <taxon>eudicotyledons</taxon>
        <taxon>Gunneridae</taxon>
        <taxon>Pentapetalae</taxon>
        <taxon>rosids</taxon>
        <taxon>Vitales</taxon>
        <taxon>Vitaceae</taxon>
        <taxon>Viteae</taxon>
        <taxon>Vitis</taxon>
    </lineage>
</organism>
<evidence type="ECO:0000256" key="3">
    <source>
        <dbReference type="ARBA" id="ARBA00023054"/>
    </source>
</evidence>
<dbReference type="GO" id="GO:0045944">
    <property type="term" value="P:positive regulation of transcription by RNA polymerase II"/>
    <property type="evidence" value="ECO:0007669"/>
    <property type="project" value="InterPro"/>
</dbReference>
<proteinExistence type="predicted"/>
<gene>
    <name evidence="9" type="primary">AGL104_1</name>
    <name evidence="9" type="ORF">CK203_001841</name>
</gene>
<comment type="subcellular location">
    <subcellularLocation>
        <location evidence="1">Nucleus</location>
    </subcellularLocation>
</comment>
<feature type="region of interest" description="Disordered" evidence="7">
    <location>
        <begin position="315"/>
        <end position="345"/>
    </location>
</feature>
<evidence type="ECO:0000256" key="4">
    <source>
        <dbReference type="ARBA" id="ARBA00023125"/>
    </source>
</evidence>
<evidence type="ECO:0000256" key="2">
    <source>
        <dbReference type="ARBA" id="ARBA00023015"/>
    </source>
</evidence>
<dbReference type="GO" id="GO:0080092">
    <property type="term" value="P:regulation of pollen tube growth"/>
    <property type="evidence" value="ECO:0007669"/>
    <property type="project" value="UniProtKB-ARBA"/>
</dbReference>
<keyword evidence="2" id="KW-0805">Transcription regulation</keyword>
<comment type="caution">
    <text evidence="9">The sequence shown here is derived from an EMBL/GenBank/DDBJ whole genome shotgun (WGS) entry which is preliminary data.</text>
</comment>
<dbReference type="SUPFAM" id="SSF55455">
    <property type="entry name" value="SRF-like"/>
    <property type="match status" value="1"/>
</dbReference>
<accession>A0A438KIK6</accession>
<dbReference type="PROSITE" id="PS00350">
    <property type="entry name" value="MADS_BOX_1"/>
    <property type="match status" value="1"/>
</dbReference>
<dbReference type="GO" id="GO:0000977">
    <property type="term" value="F:RNA polymerase II transcription regulatory region sequence-specific DNA binding"/>
    <property type="evidence" value="ECO:0007669"/>
    <property type="project" value="InterPro"/>
</dbReference>
<dbReference type="Proteomes" id="UP000288805">
    <property type="component" value="Unassembled WGS sequence"/>
</dbReference>
<keyword evidence="6" id="KW-0539">Nucleus</keyword>
<dbReference type="FunFam" id="3.40.1810.10:FF:000014">
    <property type="entry name" value="MADS-box transcription factor 41"/>
    <property type="match status" value="1"/>
</dbReference>
<sequence length="345" mass="38697">MGRVKLQIKRIENNTNRQVTFSKRRNGLIKKAYELSVLCDIDIALIMFSHSGRLSHFSGKRRVEDVLTRYINLPDHERGGIVHNREYLISTLKKLKTENDIALQLANPVAVNSNVEELNQEINNLQHQLQIAEEQLSIFEPDPLAFTSTGELESCEKNLLEALSRVTERKKYLLSNHLSTYDPASIQLEGKSMQAYLDSQEGLPTSFENEVMGWLPENGHNHTQMFGSDPCVPLRNHPSTNVYDNLGHGTSINVDPINMGGCHISSSGGEGLPQWHHSYTSTELLSALMPQPSYPLPNHEMAPGSIIPTMMPHQQMEATSNCQHLPSGEDDSAYDKAQLPQLHVE</sequence>
<evidence type="ECO:0000313" key="9">
    <source>
        <dbReference type="EMBL" id="RVX21044.1"/>
    </source>
</evidence>
<evidence type="ECO:0000259" key="8">
    <source>
        <dbReference type="PROSITE" id="PS50066"/>
    </source>
</evidence>
<evidence type="ECO:0000313" key="10">
    <source>
        <dbReference type="Proteomes" id="UP000288805"/>
    </source>
</evidence>
<name>A0A438KIK6_VITVI</name>
<dbReference type="InterPro" id="IPR033896">
    <property type="entry name" value="MEF2-like_N"/>
</dbReference>
<evidence type="ECO:0000256" key="7">
    <source>
        <dbReference type="SAM" id="MobiDB-lite"/>
    </source>
</evidence>
<dbReference type="GO" id="GO:0010152">
    <property type="term" value="P:pollen maturation"/>
    <property type="evidence" value="ECO:0007669"/>
    <property type="project" value="UniProtKB-ARBA"/>
</dbReference>
<dbReference type="Pfam" id="PF00319">
    <property type="entry name" value="SRF-TF"/>
    <property type="match status" value="1"/>
</dbReference>
<dbReference type="CDD" id="cd00265">
    <property type="entry name" value="MADS_MEF2_like"/>
    <property type="match status" value="1"/>
</dbReference>
<dbReference type="GO" id="GO:0046983">
    <property type="term" value="F:protein dimerization activity"/>
    <property type="evidence" value="ECO:0007669"/>
    <property type="project" value="InterPro"/>
</dbReference>
<keyword evidence="5" id="KW-0804">Transcription</keyword>
<evidence type="ECO:0000256" key="6">
    <source>
        <dbReference type="ARBA" id="ARBA00023242"/>
    </source>
</evidence>
<dbReference type="GO" id="GO:0005634">
    <property type="term" value="C:nucleus"/>
    <property type="evidence" value="ECO:0007669"/>
    <property type="project" value="UniProtKB-SubCell"/>
</dbReference>
<dbReference type="SMART" id="SM00432">
    <property type="entry name" value="MADS"/>
    <property type="match status" value="1"/>
</dbReference>
<evidence type="ECO:0000256" key="5">
    <source>
        <dbReference type="ARBA" id="ARBA00023163"/>
    </source>
</evidence>
<evidence type="ECO:0000256" key="1">
    <source>
        <dbReference type="ARBA" id="ARBA00004123"/>
    </source>
</evidence>
<dbReference type="Gene3D" id="3.40.1810.10">
    <property type="entry name" value="Transcription factor, MADS-box"/>
    <property type="match status" value="1"/>
</dbReference>
<dbReference type="PROSITE" id="PS50066">
    <property type="entry name" value="MADS_BOX_2"/>
    <property type="match status" value="1"/>
</dbReference>
<dbReference type="InterPro" id="IPR050142">
    <property type="entry name" value="MADS-box/MEF2_TF"/>
</dbReference>
<dbReference type="InterPro" id="IPR002100">
    <property type="entry name" value="TF_MADSbox"/>
</dbReference>
<feature type="domain" description="MADS-box" evidence="8">
    <location>
        <begin position="1"/>
        <end position="61"/>
    </location>
</feature>
<dbReference type="InterPro" id="IPR036879">
    <property type="entry name" value="TF_MADSbox_sf"/>
</dbReference>
<keyword evidence="4" id="KW-0238">DNA-binding</keyword>